<dbReference type="AlphaFoldDB" id="A0A4U8Z3Q8"/>
<sequence length="44" mass="4862">MFASAFPFALMRQGVEDMEGPGSIGCLRQRAAARCRLAIQTKFQ</sequence>
<proteinExistence type="predicted"/>
<evidence type="ECO:0000313" key="1">
    <source>
        <dbReference type="EMBL" id="VFU10097.1"/>
    </source>
</evidence>
<name>A0A4U8Z3Q8_METTU</name>
<protein>
    <submittedName>
        <fullName evidence="1">Uncharacterized protein</fullName>
    </submittedName>
</protein>
<evidence type="ECO:0000313" key="2">
    <source>
        <dbReference type="Proteomes" id="UP000294360"/>
    </source>
</evidence>
<dbReference type="Proteomes" id="UP000294360">
    <property type="component" value="Chromosome"/>
</dbReference>
<dbReference type="KEGG" id="mtun:MTUNDRAET4_3210"/>
<reference evidence="1 2" key="1">
    <citation type="submission" date="2019-03" db="EMBL/GenBank/DDBJ databases">
        <authorList>
            <person name="Kox A.R. M."/>
        </authorList>
    </citation>
    <scope>NUCLEOTIDE SEQUENCE [LARGE SCALE GENOMIC DNA]</scope>
    <source>
        <strain evidence="1">MTUNDRAET4 annotated genome</strain>
    </source>
</reference>
<accession>A0A4U8Z3Q8</accession>
<dbReference type="EMBL" id="LR536450">
    <property type="protein sequence ID" value="VFU10097.1"/>
    <property type="molecule type" value="Genomic_DNA"/>
</dbReference>
<organism evidence="1 2">
    <name type="scientific">Methylocella tundrae</name>
    <dbReference type="NCBI Taxonomy" id="227605"/>
    <lineage>
        <taxon>Bacteria</taxon>
        <taxon>Pseudomonadati</taxon>
        <taxon>Pseudomonadota</taxon>
        <taxon>Alphaproteobacteria</taxon>
        <taxon>Hyphomicrobiales</taxon>
        <taxon>Beijerinckiaceae</taxon>
        <taxon>Methylocella</taxon>
    </lineage>
</organism>
<gene>
    <name evidence="1" type="ORF">MTUNDRAET4_3210</name>
</gene>